<name>A0AAV9XY96_9CRYT</name>
<protein>
    <recommendedName>
        <fullName evidence="3">RING-type domain-containing protein</fullName>
    </recommendedName>
</protein>
<dbReference type="Proteomes" id="UP001311799">
    <property type="component" value="Unassembled WGS sequence"/>
</dbReference>
<comment type="caution">
    <text evidence="1">The sequence shown here is derived from an EMBL/GenBank/DDBJ whole genome shotgun (WGS) entry which is preliminary data.</text>
</comment>
<evidence type="ECO:0000313" key="2">
    <source>
        <dbReference type="Proteomes" id="UP001311799"/>
    </source>
</evidence>
<dbReference type="EMBL" id="JAWDEY010000013">
    <property type="protein sequence ID" value="KAK6589284.1"/>
    <property type="molecule type" value="Genomic_DNA"/>
</dbReference>
<reference evidence="1 2" key="1">
    <citation type="submission" date="2023-10" db="EMBL/GenBank/DDBJ databases">
        <title>Comparative genomics analysis reveals potential genetic determinants of host preference in Cryptosporidium xiaoi.</title>
        <authorList>
            <person name="Xiao L."/>
            <person name="Li J."/>
        </authorList>
    </citation>
    <scope>NUCLEOTIDE SEQUENCE [LARGE SCALE GENOMIC DNA]</scope>
    <source>
        <strain evidence="1 2">52996</strain>
    </source>
</reference>
<keyword evidence="2" id="KW-1185">Reference proteome</keyword>
<evidence type="ECO:0008006" key="3">
    <source>
        <dbReference type="Google" id="ProtNLM"/>
    </source>
</evidence>
<accession>A0AAV9XY96</accession>
<sequence length="127" mass="14779">MKRGRYLQIECENENSINSKKSERVIDKEDKIKHTIWCLIQGQKHLDKITKEYCALCNTKTTKKIDNPVIEKTPKCSYCNKYTCSNPECRLVACNMCESHICSLCVSYCYEKDTFDSMVTCPNCNIR</sequence>
<organism evidence="1 2">
    <name type="scientific">Cryptosporidium xiaoi</name>
    <dbReference type="NCBI Taxonomy" id="659607"/>
    <lineage>
        <taxon>Eukaryota</taxon>
        <taxon>Sar</taxon>
        <taxon>Alveolata</taxon>
        <taxon>Apicomplexa</taxon>
        <taxon>Conoidasida</taxon>
        <taxon>Coccidia</taxon>
        <taxon>Eucoccidiorida</taxon>
        <taxon>Eimeriorina</taxon>
        <taxon>Cryptosporidiidae</taxon>
        <taxon>Cryptosporidium</taxon>
    </lineage>
</organism>
<dbReference type="AlphaFoldDB" id="A0AAV9XY96"/>
<gene>
    <name evidence="1" type="ORF">RS030_213305</name>
</gene>
<proteinExistence type="predicted"/>
<evidence type="ECO:0000313" key="1">
    <source>
        <dbReference type="EMBL" id="KAK6589284.1"/>
    </source>
</evidence>